<dbReference type="RefSeq" id="WP_183861024.1">
    <property type="nucleotide sequence ID" value="NZ_JACHFH010000015.1"/>
</dbReference>
<organism evidence="3 4">
    <name type="scientific">Pectinatus brassicae</name>
    <dbReference type="NCBI Taxonomy" id="862415"/>
    <lineage>
        <taxon>Bacteria</taxon>
        <taxon>Bacillati</taxon>
        <taxon>Bacillota</taxon>
        <taxon>Negativicutes</taxon>
        <taxon>Selenomonadales</taxon>
        <taxon>Selenomonadaceae</taxon>
        <taxon>Pectinatus</taxon>
    </lineage>
</organism>
<evidence type="ECO:0000256" key="2">
    <source>
        <dbReference type="SAM" id="SignalP"/>
    </source>
</evidence>
<feature type="region of interest" description="Disordered" evidence="1">
    <location>
        <begin position="47"/>
        <end position="73"/>
    </location>
</feature>
<dbReference type="AlphaFoldDB" id="A0A840UTU3"/>
<reference evidence="3 4" key="1">
    <citation type="submission" date="2020-08" db="EMBL/GenBank/DDBJ databases">
        <title>Genomic Encyclopedia of Type Strains, Phase IV (KMG-IV): sequencing the most valuable type-strain genomes for metagenomic binning, comparative biology and taxonomic classification.</title>
        <authorList>
            <person name="Goeker M."/>
        </authorList>
    </citation>
    <scope>NUCLEOTIDE SEQUENCE [LARGE SCALE GENOMIC DNA]</scope>
    <source>
        <strain evidence="3 4">DSM 24661</strain>
    </source>
</reference>
<keyword evidence="4" id="KW-1185">Reference proteome</keyword>
<evidence type="ECO:0000313" key="4">
    <source>
        <dbReference type="Proteomes" id="UP000559117"/>
    </source>
</evidence>
<comment type="caution">
    <text evidence="3">The sequence shown here is derived from an EMBL/GenBank/DDBJ whole genome shotgun (WGS) entry which is preliminary data.</text>
</comment>
<feature type="signal peptide" evidence="2">
    <location>
        <begin position="1"/>
        <end position="28"/>
    </location>
</feature>
<dbReference type="Proteomes" id="UP000559117">
    <property type="component" value="Unassembled WGS sequence"/>
</dbReference>
<proteinExistence type="predicted"/>
<evidence type="ECO:0000313" key="3">
    <source>
        <dbReference type="EMBL" id="MBB5336244.1"/>
    </source>
</evidence>
<gene>
    <name evidence="3" type="ORF">HNR32_001392</name>
</gene>
<keyword evidence="2" id="KW-0732">Signal</keyword>
<evidence type="ECO:0000256" key="1">
    <source>
        <dbReference type="SAM" id="MobiDB-lite"/>
    </source>
</evidence>
<protein>
    <submittedName>
        <fullName evidence="3">Ni/Co efflux regulator RcnB</fullName>
    </submittedName>
</protein>
<accession>A0A840UTU3</accession>
<feature type="chain" id="PRO_5032846565" evidence="2">
    <location>
        <begin position="29"/>
        <end position="73"/>
    </location>
</feature>
<sequence>MLKKKKLTTLVLSSFMAVGIFGATIASAHHATSKVDTKPKYAVETNNVQADQTKHHHHHKKATSEKYSAAKTK</sequence>
<dbReference type="EMBL" id="JACHFH010000015">
    <property type="protein sequence ID" value="MBB5336244.1"/>
    <property type="molecule type" value="Genomic_DNA"/>
</dbReference>
<name>A0A840UTU3_9FIRM</name>